<accession>T1GD44</accession>
<feature type="compositionally biased region" description="Basic residues" evidence="1">
    <location>
        <begin position="164"/>
        <end position="174"/>
    </location>
</feature>
<evidence type="ECO:0000313" key="2">
    <source>
        <dbReference type="EnsemblMetazoa" id="MESCA001225-PA"/>
    </source>
</evidence>
<organism evidence="2 3">
    <name type="scientific">Megaselia scalaris</name>
    <name type="common">Humpbacked fly</name>
    <name type="synonym">Phora scalaris</name>
    <dbReference type="NCBI Taxonomy" id="36166"/>
    <lineage>
        <taxon>Eukaryota</taxon>
        <taxon>Metazoa</taxon>
        <taxon>Ecdysozoa</taxon>
        <taxon>Arthropoda</taxon>
        <taxon>Hexapoda</taxon>
        <taxon>Insecta</taxon>
        <taxon>Pterygota</taxon>
        <taxon>Neoptera</taxon>
        <taxon>Endopterygota</taxon>
        <taxon>Diptera</taxon>
        <taxon>Brachycera</taxon>
        <taxon>Muscomorpha</taxon>
        <taxon>Platypezoidea</taxon>
        <taxon>Phoridae</taxon>
        <taxon>Megaseliini</taxon>
        <taxon>Megaselia</taxon>
    </lineage>
</organism>
<feature type="region of interest" description="Disordered" evidence="1">
    <location>
        <begin position="128"/>
        <end position="180"/>
    </location>
</feature>
<dbReference type="EnsemblMetazoa" id="MESCA001225-RA">
    <property type="protein sequence ID" value="MESCA001225-PA"/>
    <property type="gene ID" value="MESCA001225"/>
</dbReference>
<reference evidence="2" key="2">
    <citation type="submission" date="2015-06" db="UniProtKB">
        <authorList>
            <consortium name="EnsemblMetazoa"/>
        </authorList>
    </citation>
    <scope>IDENTIFICATION</scope>
</reference>
<dbReference type="HOGENOM" id="CLU_1084060_0_0_1"/>
<dbReference type="Gene3D" id="1.25.40.20">
    <property type="entry name" value="Ankyrin repeat-containing domain"/>
    <property type="match status" value="1"/>
</dbReference>
<dbReference type="EMBL" id="CAQQ02096917">
    <property type="status" value="NOT_ANNOTATED_CDS"/>
    <property type="molecule type" value="Genomic_DNA"/>
</dbReference>
<keyword evidence="3" id="KW-1185">Reference proteome</keyword>
<feature type="region of interest" description="Disordered" evidence="1">
    <location>
        <begin position="1"/>
        <end position="58"/>
    </location>
</feature>
<proteinExistence type="predicted"/>
<protein>
    <submittedName>
        <fullName evidence="2">Uncharacterized protein</fullName>
    </submittedName>
</protein>
<dbReference type="EMBL" id="CAQQ02096918">
    <property type="status" value="NOT_ANNOTATED_CDS"/>
    <property type="molecule type" value="Genomic_DNA"/>
</dbReference>
<reference evidence="3" key="1">
    <citation type="submission" date="2013-02" db="EMBL/GenBank/DDBJ databases">
        <authorList>
            <person name="Hughes D."/>
        </authorList>
    </citation>
    <scope>NUCLEOTIDE SEQUENCE</scope>
    <source>
        <strain>Durham</strain>
        <strain evidence="3">NC isolate 2 -- Noor lab</strain>
    </source>
</reference>
<dbReference type="Proteomes" id="UP000015102">
    <property type="component" value="Unassembled WGS sequence"/>
</dbReference>
<feature type="compositionally biased region" description="Basic residues" evidence="1">
    <location>
        <begin position="135"/>
        <end position="156"/>
    </location>
</feature>
<evidence type="ECO:0000256" key="1">
    <source>
        <dbReference type="SAM" id="MobiDB-lite"/>
    </source>
</evidence>
<dbReference type="EMBL" id="CAQQ02096916">
    <property type="status" value="NOT_ANNOTATED_CDS"/>
    <property type="molecule type" value="Genomic_DNA"/>
</dbReference>
<dbReference type="AlphaFoldDB" id="T1GD44"/>
<name>T1GD44_MEGSC</name>
<dbReference type="InterPro" id="IPR036770">
    <property type="entry name" value="Ankyrin_rpt-contain_sf"/>
</dbReference>
<sequence length="257" mass="29912">LEEVKSKSSLRAILKKDASRSESNIAESDHHKEKHKKKDASSSEDEFKEDSRKKENPFKSVCTPEMAAEWLKMNIMAYPPIFPGIQMYPPVGNIPYRGGNPFRGGRGRFRGRGRGFYHGDSYYGEDDKYSNGYRGRGRRSRSRTRSKSRSRSRSNPRRYDRDRYRRRSRSRSRSLSRNEPRMSKKCFRVEIWENNEMSGRVNLDLAMGDLGSPLLELFDACKHGDLQKVKRLVNSQRDFVNSRDKEGRKSTCLHFAA</sequence>
<dbReference type="STRING" id="36166.T1GD44"/>
<evidence type="ECO:0000313" key="3">
    <source>
        <dbReference type="Proteomes" id="UP000015102"/>
    </source>
</evidence>